<organism evidence="3 4">
    <name type="scientific">Saccharomyces pastorianus</name>
    <name type="common">Lager yeast</name>
    <name type="synonym">Saccharomyces cerevisiae x Saccharomyces eubayanus</name>
    <dbReference type="NCBI Taxonomy" id="27292"/>
    <lineage>
        <taxon>Eukaryota</taxon>
        <taxon>Fungi</taxon>
        <taxon>Dikarya</taxon>
        <taxon>Ascomycota</taxon>
        <taxon>Saccharomycotina</taxon>
        <taxon>Saccharomycetes</taxon>
        <taxon>Saccharomycetales</taxon>
        <taxon>Saccharomycetaceae</taxon>
        <taxon>Saccharomyces</taxon>
    </lineage>
</organism>
<feature type="compositionally biased region" description="Basic residues" evidence="1">
    <location>
        <begin position="1291"/>
        <end position="1303"/>
    </location>
</feature>
<feature type="compositionally biased region" description="Basic and acidic residues" evidence="1">
    <location>
        <begin position="1100"/>
        <end position="1109"/>
    </location>
</feature>
<feature type="compositionally biased region" description="Basic and acidic residues" evidence="1">
    <location>
        <begin position="948"/>
        <end position="957"/>
    </location>
</feature>
<feature type="transmembrane region" description="Helical" evidence="2">
    <location>
        <begin position="143"/>
        <end position="169"/>
    </location>
</feature>
<dbReference type="GO" id="GO:0045121">
    <property type="term" value="C:membrane raft"/>
    <property type="evidence" value="ECO:0007669"/>
    <property type="project" value="TreeGrafter"/>
</dbReference>
<feature type="compositionally biased region" description="Polar residues" evidence="1">
    <location>
        <begin position="1036"/>
        <end position="1048"/>
    </location>
</feature>
<feature type="compositionally biased region" description="Polar residues" evidence="1">
    <location>
        <begin position="655"/>
        <end position="669"/>
    </location>
</feature>
<keyword evidence="2" id="KW-0812">Transmembrane</keyword>
<feature type="region of interest" description="Disordered" evidence="1">
    <location>
        <begin position="330"/>
        <end position="774"/>
    </location>
</feature>
<feature type="compositionally biased region" description="Acidic residues" evidence="1">
    <location>
        <begin position="1333"/>
        <end position="1346"/>
    </location>
</feature>
<feature type="compositionally biased region" description="Polar residues" evidence="1">
    <location>
        <begin position="1249"/>
        <end position="1278"/>
    </location>
</feature>
<feature type="compositionally biased region" description="Low complexity" evidence="1">
    <location>
        <begin position="1279"/>
        <end position="1290"/>
    </location>
</feature>
<feature type="compositionally biased region" description="Basic and acidic residues" evidence="1">
    <location>
        <begin position="757"/>
        <end position="774"/>
    </location>
</feature>
<feature type="compositionally biased region" description="Acidic residues" evidence="1">
    <location>
        <begin position="932"/>
        <end position="946"/>
    </location>
</feature>
<evidence type="ECO:0000256" key="2">
    <source>
        <dbReference type="SAM" id="Phobius"/>
    </source>
</evidence>
<dbReference type="EMBL" id="CP048985">
    <property type="protein sequence ID" value="QID78323.1"/>
    <property type="molecule type" value="Genomic_DNA"/>
</dbReference>
<feature type="transmembrane region" description="Helical" evidence="2">
    <location>
        <begin position="112"/>
        <end position="137"/>
    </location>
</feature>
<feature type="compositionally biased region" description="Polar residues" evidence="1">
    <location>
        <begin position="1069"/>
        <end position="1083"/>
    </location>
</feature>
<evidence type="ECO:0000313" key="4">
    <source>
        <dbReference type="Proteomes" id="UP000501346"/>
    </source>
</evidence>
<dbReference type="Pfam" id="PF06687">
    <property type="entry name" value="SUR7"/>
    <property type="match status" value="1"/>
</dbReference>
<dbReference type="PANTHER" id="PTHR36414">
    <property type="entry name" value="PROTEIN SUR7"/>
    <property type="match status" value="1"/>
</dbReference>
<keyword evidence="2" id="KW-1133">Transmembrane helix</keyword>
<feature type="transmembrane region" description="Helical" evidence="2">
    <location>
        <begin position="190"/>
        <end position="211"/>
    </location>
</feature>
<gene>
    <name evidence="3" type="primary">HBT1</name>
    <name evidence="3" type="ORF">GRS66_000528</name>
</gene>
<keyword evidence="4" id="KW-1185">Reference proteome</keyword>
<feature type="region of interest" description="Disordered" evidence="1">
    <location>
        <begin position="796"/>
        <end position="860"/>
    </location>
</feature>
<feature type="compositionally biased region" description="Polar residues" evidence="1">
    <location>
        <begin position="897"/>
        <end position="909"/>
    </location>
</feature>
<feature type="compositionally biased region" description="Low complexity" evidence="1">
    <location>
        <begin position="258"/>
        <end position="274"/>
    </location>
</feature>
<feature type="compositionally biased region" description="Polar residues" evidence="1">
    <location>
        <begin position="426"/>
        <end position="477"/>
    </location>
</feature>
<feature type="compositionally biased region" description="Polar residues" evidence="1">
    <location>
        <begin position="232"/>
        <end position="248"/>
    </location>
</feature>
<feature type="compositionally biased region" description="Polar residues" evidence="1">
    <location>
        <begin position="815"/>
        <end position="825"/>
    </location>
</feature>
<feature type="region of interest" description="Disordered" evidence="1">
    <location>
        <begin position="232"/>
        <end position="310"/>
    </location>
</feature>
<feature type="compositionally biased region" description="Polar residues" evidence="1">
    <location>
        <begin position="1119"/>
        <end position="1129"/>
    </location>
</feature>
<dbReference type="Proteomes" id="UP000501346">
    <property type="component" value="Chromosome ScIV"/>
</dbReference>
<feature type="region of interest" description="Disordered" evidence="1">
    <location>
        <begin position="1245"/>
        <end position="1373"/>
    </location>
</feature>
<dbReference type="GO" id="GO:0005938">
    <property type="term" value="C:cell cortex"/>
    <property type="evidence" value="ECO:0007669"/>
    <property type="project" value="TreeGrafter"/>
</dbReference>
<reference evidence="3 4" key="1">
    <citation type="journal article" date="2019" name="BMC Genomics">
        <title>Chromosome level assembly and comparative genome analysis confirm lager-brewing yeasts originated from a single hybridization.</title>
        <authorList>
            <person name="Salazar A.N."/>
            <person name="Gorter de Vries A.R."/>
            <person name="van den Broek M."/>
            <person name="Brouwers N."/>
            <person name="de la Torre Cortes P."/>
            <person name="Kuijpers N.G.A."/>
            <person name="Daran J.G."/>
            <person name="Abeel T."/>
        </authorList>
    </citation>
    <scope>NUCLEOTIDE SEQUENCE [LARGE SCALE GENOMIC DNA]</scope>
    <source>
        <strain evidence="3 4">CBS 1483</strain>
    </source>
</reference>
<feature type="compositionally biased region" description="Polar residues" evidence="1">
    <location>
        <begin position="1164"/>
        <end position="1182"/>
    </location>
</feature>
<feature type="region of interest" description="Disordered" evidence="1">
    <location>
        <begin position="875"/>
        <end position="1223"/>
    </location>
</feature>
<feature type="compositionally biased region" description="Polar residues" evidence="1">
    <location>
        <begin position="503"/>
        <end position="519"/>
    </location>
</feature>
<dbReference type="GO" id="GO:0005886">
    <property type="term" value="C:plasma membrane"/>
    <property type="evidence" value="ECO:0007669"/>
    <property type="project" value="InterPro"/>
</dbReference>
<feature type="compositionally biased region" description="Polar residues" evidence="1">
    <location>
        <begin position="875"/>
        <end position="886"/>
    </location>
</feature>
<feature type="compositionally biased region" description="Polar residues" evidence="1">
    <location>
        <begin position="556"/>
        <end position="629"/>
    </location>
</feature>
<feature type="compositionally biased region" description="Basic and acidic residues" evidence="1">
    <location>
        <begin position="913"/>
        <end position="924"/>
    </location>
</feature>
<evidence type="ECO:0000313" key="3">
    <source>
        <dbReference type="EMBL" id="QID78323.1"/>
    </source>
</evidence>
<proteinExistence type="predicted"/>
<feature type="compositionally biased region" description="Polar residues" evidence="1">
    <location>
        <begin position="717"/>
        <end position="736"/>
    </location>
</feature>
<feature type="compositionally biased region" description="Basic and acidic residues" evidence="1">
    <location>
        <begin position="1195"/>
        <end position="1211"/>
    </location>
</feature>
<dbReference type="GO" id="GO:0030866">
    <property type="term" value="P:cortical actin cytoskeleton organization"/>
    <property type="evidence" value="ECO:0007669"/>
    <property type="project" value="TreeGrafter"/>
</dbReference>
<evidence type="ECO:0000256" key="1">
    <source>
        <dbReference type="SAM" id="MobiDB-lite"/>
    </source>
</evidence>
<dbReference type="OrthoDB" id="4055124at2759"/>
<keyword evidence="2" id="KW-0472">Membrane</keyword>
<dbReference type="GO" id="GO:0031505">
    <property type="term" value="P:fungal-type cell wall organization"/>
    <property type="evidence" value="ECO:0007669"/>
    <property type="project" value="TreeGrafter"/>
</dbReference>
<dbReference type="GO" id="GO:0032185">
    <property type="term" value="P:septin cytoskeleton organization"/>
    <property type="evidence" value="ECO:0007669"/>
    <property type="project" value="TreeGrafter"/>
</dbReference>
<protein>
    <submittedName>
        <fullName evidence="3">Hub1p ubiquitin-like protein substrate</fullName>
    </submittedName>
</protein>
<feature type="compositionally biased region" description="Basic and acidic residues" evidence="1">
    <location>
        <begin position="409"/>
        <end position="424"/>
    </location>
</feature>
<dbReference type="PANTHER" id="PTHR36414:SF3">
    <property type="entry name" value="SUR7 FAMILY PROTEIN FMP45"/>
    <property type="match status" value="1"/>
</dbReference>
<feature type="transmembrane region" description="Helical" evidence="2">
    <location>
        <begin position="6"/>
        <end position="27"/>
    </location>
</feature>
<dbReference type="InterPro" id="IPR009571">
    <property type="entry name" value="SUR7/Rim9-like_fungi"/>
</dbReference>
<name>A0A6C1DP23_SACPS</name>
<sequence length="1373" mass="150018">MIFKRFVNLLVFLFLLGAGLLTFFLILSGGRESGTLKNFYWLQADTNGFNSAPSTTRWYNYNWCGYEDGQLANCSSRAPAKPFSPRDNFGNSVNLPSSFRNNRDTYYYLSRVGWAMLLISLFFIVLALVPGFLATFLPFKAVPVLYCVLSWLAFFFIILAACLYTGCYVKARKTFRNSGRSARLGPKNFAFIWTSVFLMLVNAIWSTIFSATHKAHSTYSDHDMYAQYESPSVDTGAQMEKSTYNSGATDGAGPVTAAPVVGQPQPTTTTTPAGNGKFFQKLKTRKQVPSAELEPAGDGGLAGPVTNNTEHREDFPVESYQEYHPTQDMNMNESISKDGQGEEEQNNSSFGGKPGSYDSNSDSAQRKKSFSTTKPTEYNLPKEQPESTSKNLETKAKNILLPWRKKHNKDSETPHEDTEADANRRANVTSDVNPVSTDTKSSSGPNATITTHGYSYVKTTTPAATSEQSKVKTSPPTSHEHSNIKASPTAHRHSKGDAGHPSIATTHNHSTSKAATSPVTHTHGHSSATTSPVTHTHGHASVKTTSPTNTHEHSKANTGPSATATTHGHINVKTTHPVSHGHSGSSTGPKSTAAAQDHSSTKTNPSVTHGHTSVKDNSSATKGYSNTDSNSDRDVIPGSFRGMTGTDVNPVDPSVYTSSGPKSNVSSGMNAVDPSVYTDTSSKSADRRKYSGNTATGPPQDTIKEIAQNVKMDESEQTGLKNDQVSGSDAIQQQTMEPEPKAAVGTSGFVSQQPYHDSNKNIQHPEKNKVDNKNISERAAEKFNIERDDILESADDYQQKNIKSKTDSNWGPIEYSSSAGKNKNLQDVVIPSSMKEKFDSGPSGSQNMPKAGTELGHMKYNDNGRDNLQYVAGSQAGSQNTNNNIDMSPRHEAEWSGLSNDATTRNNVVSPAMKDEDMNEDSTKPHQYGLDYLDDVEDYHENDIDDYSNAKKNDLYSKKAYQGKPSDYNYEQREKIPGTFEPDTLSKSVQKQDEDPLSPRQTTNRVGMETARDESLGNYEYSNTSGNKKLSDLSENKSGPTPTRSNFIDQIEPRRAKTTQDIASDAKDFTNNPETGTTGNVDTTGRMGAKSKTFSSNPFDDSKNTDTHLENANVAAFDNSRSGDTTYSKSGDAETAAYDNIKNADPTYAKSQDITGMTHDQEPSSEQKASYGSGGNSQNQEYSSDDNIDVNKNAKVLEEDAPGYKREVDLKNKRRTNLGGADASNAYAAEVGNFPSLIDPHVPTYGFKDTNTSSSQKPSEGTYPETTSYSIHNETTSQGRKVSVGSMGSGKSKHHHNHHRHSRQNSSKGSDYDYNNSTHSAEHTPRHHQYGSDEGEQDYHDDEQGEEQAGKQSFMGRVRKSISDGTFGFRSEI</sequence>
<dbReference type="GO" id="GO:0006897">
    <property type="term" value="P:endocytosis"/>
    <property type="evidence" value="ECO:0007669"/>
    <property type="project" value="TreeGrafter"/>
</dbReference>
<accession>A0A6C1DP23</accession>